<dbReference type="MGI" id="MGI:1100819">
    <property type="gene designation" value="Aff1"/>
</dbReference>
<name>Q8CDA0_MOUSE</name>
<feature type="transmembrane region" description="Helical" evidence="1">
    <location>
        <begin position="20"/>
        <end position="42"/>
    </location>
</feature>
<keyword evidence="1" id="KW-1133">Transmembrane helix</keyword>
<reference evidence="2" key="6">
    <citation type="journal article" date="2002" name="Nature">
        <title>Analysis of the mouse transcriptome based on functional annotation of 60,770 full-length cDNAs.</title>
        <authorList>
            <consortium name="The FANTOM Consortium and the RIKEN Genome Exploration Research Group Phase I and II Team"/>
        </authorList>
    </citation>
    <scope>NUCLEOTIDE SEQUENCE</scope>
    <source>
        <strain evidence="2">C57BL/6J</strain>
        <tissue evidence="2">Thymus</tissue>
    </source>
</reference>
<evidence type="ECO:0000313" key="3">
    <source>
        <dbReference type="MGI" id="MGI:1100819"/>
    </source>
</evidence>
<proteinExistence type="evidence at transcript level"/>
<gene>
    <name evidence="3" type="primary">Aff1</name>
    <name evidence="3" type="synonym">Mllt2h</name>
</gene>
<reference evidence="2" key="1">
    <citation type="journal article" date="1999" name="Methods Enzymol.">
        <title>High-efficiency full-length cDNA cloning.</title>
        <authorList>
            <person name="Carninci P."/>
            <person name="Hayashizaki Y."/>
        </authorList>
    </citation>
    <scope>NUCLEOTIDE SEQUENCE</scope>
    <source>
        <strain evidence="2">C57BL/6J</strain>
        <tissue evidence="2">Thymus</tissue>
    </source>
</reference>
<sequence length="76" mass="9350">MTCIAKNTAHLMISRVHCSWWGVSMCVPNFNFFLNVIMLWMIPEQGCLFFLIYYHYILYYILYIFFLKMLEVKSWY</sequence>
<reference evidence="2" key="5">
    <citation type="submission" date="2001-07" db="EMBL/GenBank/DDBJ databases">
        <authorList>
            <person name="Adachi J."/>
            <person name="Aizawa K."/>
            <person name="Akimura T."/>
            <person name="Arakawa T."/>
            <person name="Bono H."/>
            <person name="Carninci P."/>
            <person name="Fukuda S."/>
            <person name="Furuno M."/>
            <person name="Hanagaki T."/>
            <person name="Hara A."/>
            <person name="Hashizume W."/>
            <person name="Hayashida K."/>
            <person name="Hayatsu N."/>
            <person name="Hiramoto K."/>
            <person name="Hiraoka T."/>
            <person name="Hirozane T."/>
            <person name="Hori F."/>
            <person name="Imotani K."/>
            <person name="Ishii Y."/>
            <person name="Itoh M."/>
            <person name="Kagawa I."/>
            <person name="Kasukawa T."/>
            <person name="Katoh H."/>
            <person name="Kawai J."/>
            <person name="Kojima Y."/>
            <person name="Kondo S."/>
            <person name="Konno H."/>
            <person name="Kouda M."/>
            <person name="Koya S."/>
            <person name="Kurihara C."/>
            <person name="Matsuyama T."/>
            <person name="Miyazaki A."/>
            <person name="Murata M."/>
            <person name="Nakamura M."/>
            <person name="Nishi K."/>
            <person name="Nomura K."/>
            <person name="Numazaki R."/>
            <person name="Ohno M."/>
            <person name="Ohsato N."/>
            <person name="Okazaki Y."/>
            <person name="Saito R."/>
            <person name="Saitoh H."/>
            <person name="Sakai C."/>
            <person name="Sakai K."/>
            <person name="Sakazume N."/>
            <person name="Sano H."/>
            <person name="Sasaki D."/>
            <person name="Shibata K."/>
            <person name="Shinagawa A."/>
            <person name="Shiraki T."/>
            <person name="Sogabe Y."/>
            <person name="Tagami M."/>
            <person name="Tagawa A."/>
            <person name="Takahashi F."/>
            <person name="Takaku-Akahira S."/>
            <person name="Takeda Y."/>
            <person name="Tanaka T."/>
            <person name="Tomaru A."/>
            <person name="Toya T."/>
            <person name="Yasunishi A."/>
            <person name="Muramatsu M."/>
            <person name="Hayashizaki Y."/>
        </authorList>
    </citation>
    <scope>NUCLEOTIDE SEQUENCE</scope>
    <source>
        <strain evidence="2">C57BL/6J</strain>
        <tissue evidence="2">Thymus</tissue>
    </source>
</reference>
<dbReference type="AGR" id="MGI:1100819"/>
<dbReference type="EMBL" id="AK030884">
    <property type="protein sequence ID" value="BAC27171.1"/>
    <property type="molecule type" value="mRNA"/>
</dbReference>
<protein>
    <submittedName>
        <fullName evidence="2">Uncharacterized protein</fullName>
    </submittedName>
</protein>
<reference evidence="2" key="8">
    <citation type="journal article" date="2005" name="Science">
        <title>Antisense Transcription in the Mammalian Transcriptome.</title>
        <authorList>
            <consortium name="RIKEN Genome Exploration Research Group and Genome Science Group (Genome Network Project Core Group) and the FANTOM Consortium"/>
        </authorList>
    </citation>
    <scope>NUCLEOTIDE SEQUENCE</scope>
    <source>
        <strain evidence="2">C57BL/6J</strain>
        <tissue evidence="2">Thymus</tissue>
    </source>
</reference>
<feature type="transmembrane region" description="Helical" evidence="1">
    <location>
        <begin position="48"/>
        <end position="67"/>
    </location>
</feature>
<keyword evidence="1" id="KW-0812">Transmembrane</keyword>
<keyword evidence="1" id="KW-0472">Membrane</keyword>
<reference evidence="2" key="2">
    <citation type="journal article" date="2000" name="Genome Res.">
        <title>Normalization and subtraction of cap-trapper-selected cDNAs to prepare full-length cDNA libraries for rapid discovery of new genes.</title>
        <authorList>
            <person name="Carninci P."/>
            <person name="Shibata Y."/>
            <person name="Hayatsu N."/>
            <person name="Sugahara Y."/>
            <person name="Shibata K."/>
            <person name="Itoh M."/>
            <person name="Konno H."/>
            <person name="Okazaki Y."/>
            <person name="Muramatsu M."/>
            <person name="Hayashizaki Y."/>
        </authorList>
    </citation>
    <scope>NUCLEOTIDE SEQUENCE</scope>
    <source>
        <strain evidence="2">C57BL/6J</strain>
        <tissue evidence="2">Thymus</tissue>
    </source>
</reference>
<reference evidence="2" key="4">
    <citation type="journal article" date="2001" name="Nature">
        <title>Functional annotation of a full-length mouse cDNA collection.</title>
        <authorList>
            <consortium name="The RIKEN Genome Exploration Research Group Phase II Team and the FANTOM Consortium"/>
        </authorList>
    </citation>
    <scope>NUCLEOTIDE SEQUENCE</scope>
    <source>
        <strain evidence="2">C57BL/6J</strain>
        <tissue evidence="2">Thymus</tissue>
    </source>
</reference>
<dbReference type="AlphaFoldDB" id="Q8CDA0"/>
<reference evidence="2" key="7">
    <citation type="journal article" date="2005" name="Science">
        <title>The Transcriptional Landscape of the Mammalian Genome.</title>
        <authorList>
            <consortium name="The FANTOM Consortium"/>
            <consortium name="Riken Genome Exploration Research Group and Genome Science Group (Genome Network Project Core Group)"/>
        </authorList>
    </citation>
    <scope>NUCLEOTIDE SEQUENCE</scope>
    <source>
        <strain evidence="2">C57BL/6J</strain>
        <tissue evidence="2">Thymus</tissue>
    </source>
</reference>
<evidence type="ECO:0000313" key="2">
    <source>
        <dbReference type="EMBL" id="BAC27171.1"/>
    </source>
</evidence>
<accession>Q8CDA0</accession>
<organism evidence="2">
    <name type="scientific">Mus musculus</name>
    <name type="common">Mouse</name>
    <dbReference type="NCBI Taxonomy" id="10090"/>
    <lineage>
        <taxon>Eukaryota</taxon>
        <taxon>Metazoa</taxon>
        <taxon>Chordata</taxon>
        <taxon>Craniata</taxon>
        <taxon>Vertebrata</taxon>
        <taxon>Euteleostomi</taxon>
        <taxon>Mammalia</taxon>
        <taxon>Eutheria</taxon>
        <taxon>Euarchontoglires</taxon>
        <taxon>Glires</taxon>
        <taxon>Rodentia</taxon>
        <taxon>Myomorpha</taxon>
        <taxon>Muroidea</taxon>
        <taxon>Muridae</taxon>
        <taxon>Murinae</taxon>
        <taxon>Mus</taxon>
        <taxon>Mus</taxon>
    </lineage>
</organism>
<evidence type="ECO:0000256" key="1">
    <source>
        <dbReference type="SAM" id="Phobius"/>
    </source>
</evidence>
<reference evidence="2" key="3">
    <citation type="journal article" date="2000" name="Genome Res.">
        <title>RIKEN integrated sequence analysis (RISA) system--384-format sequencing pipeline with 384 multicapillary sequencer.</title>
        <authorList>
            <person name="Shibata K."/>
            <person name="Itoh M."/>
            <person name="Aizawa K."/>
            <person name="Nagaoka S."/>
            <person name="Sasaki N."/>
            <person name="Carninci P."/>
            <person name="Konno H."/>
            <person name="Akiyama J."/>
            <person name="Nishi K."/>
            <person name="Kitsunai T."/>
            <person name="Tashiro H."/>
            <person name="Itoh M."/>
            <person name="Sumi N."/>
            <person name="Ishii Y."/>
            <person name="Nakamura S."/>
            <person name="Hazama M."/>
            <person name="Nishine T."/>
            <person name="Harada A."/>
            <person name="Yamamoto R."/>
            <person name="Matsumoto H."/>
            <person name="Sakaguchi S."/>
            <person name="Ikegami T."/>
            <person name="Kashiwagi K."/>
            <person name="Fujiwake S."/>
            <person name="Inoue K."/>
            <person name="Togawa Y."/>
            <person name="Izawa M."/>
            <person name="Ohara E."/>
            <person name="Watahiki M."/>
            <person name="Yoneda Y."/>
            <person name="Ishikawa T."/>
            <person name="Ozawa K."/>
            <person name="Tanaka T."/>
            <person name="Matsuura S."/>
            <person name="Kawai J."/>
            <person name="Okazaki Y."/>
            <person name="Muramatsu M."/>
            <person name="Inoue Y."/>
            <person name="Kira A."/>
            <person name="Hayashizaki Y."/>
        </authorList>
    </citation>
    <scope>NUCLEOTIDE SEQUENCE</scope>
    <source>
        <strain evidence="2">C57BL/6J</strain>
        <tissue evidence="2">Thymus</tissue>
    </source>
</reference>